<dbReference type="EMBL" id="JAQLXW010000001">
    <property type="protein sequence ID" value="MDB8002732.1"/>
    <property type="molecule type" value="Genomic_DNA"/>
</dbReference>
<reference evidence="3" key="1">
    <citation type="submission" date="2023-01" db="EMBL/GenBank/DDBJ databases">
        <title>Human gut microbiome strain richness.</title>
        <authorList>
            <person name="Chen-Liaw A."/>
        </authorList>
    </citation>
    <scope>NUCLEOTIDE SEQUENCE</scope>
    <source>
        <strain evidence="3">1001283st1_G1_1001283B150217_161031</strain>
    </source>
</reference>
<evidence type="ECO:0000259" key="2">
    <source>
        <dbReference type="Pfam" id="PF08341"/>
    </source>
</evidence>
<dbReference type="Pfam" id="PF08341">
    <property type="entry name" value="TED"/>
    <property type="match status" value="1"/>
</dbReference>
<gene>
    <name evidence="3" type="ORF">PNE09_01490</name>
</gene>
<keyword evidence="1" id="KW-0732">Signal</keyword>
<accession>A0AAW6CZ31</accession>
<dbReference type="Proteomes" id="UP001210809">
    <property type="component" value="Unassembled WGS sequence"/>
</dbReference>
<protein>
    <submittedName>
        <fullName evidence="3">Thioester domain-containing protein</fullName>
    </submittedName>
</protein>
<feature type="signal peptide" evidence="1">
    <location>
        <begin position="1"/>
        <end position="29"/>
    </location>
</feature>
<name>A0AAW6CZ31_9FIRM</name>
<evidence type="ECO:0000313" key="4">
    <source>
        <dbReference type="Proteomes" id="UP001210809"/>
    </source>
</evidence>
<evidence type="ECO:0000313" key="3">
    <source>
        <dbReference type="EMBL" id="MDB8002732.1"/>
    </source>
</evidence>
<comment type="caution">
    <text evidence="3">The sequence shown here is derived from an EMBL/GenBank/DDBJ whole genome shotgun (WGS) entry which is preliminary data.</text>
</comment>
<sequence length="266" mass="29464">MFKNKFKKLTGLFLAAVMTLVALPIQTLASEWGVGDNVYAAMLGNYIGSDNGTYGDKRNYTFIYYKADGDVATATRVKSNHAKLGVSKNGVTQQAICIEAGVSYSTGSSYVGKASSDDYMLMLPTKAQRDLKIALISGFNSQVTKSPVANTNLDDFSFATQIIVWEIQQQLRTGYNKGDLKANKWGTPATVYYEQLKGRPAEKCYEYILNKMKAYSIVPSFTVTNKAKAPTHTMDIILQRRSTVLHCRTITRAICRQVHSTFPVSQ</sequence>
<proteinExistence type="predicted"/>
<dbReference type="InterPro" id="IPR013552">
    <property type="entry name" value="Thioester_dom"/>
</dbReference>
<feature type="domain" description="Thioester" evidence="2">
    <location>
        <begin position="97"/>
        <end position="197"/>
    </location>
</feature>
<dbReference type="AlphaFoldDB" id="A0AAW6CZ31"/>
<organism evidence="3 4">
    <name type="scientific">[Eubacterium] siraeum</name>
    <dbReference type="NCBI Taxonomy" id="39492"/>
    <lineage>
        <taxon>Bacteria</taxon>
        <taxon>Bacillati</taxon>
        <taxon>Bacillota</taxon>
        <taxon>Clostridia</taxon>
        <taxon>Eubacteriales</taxon>
        <taxon>Oscillospiraceae</taxon>
        <taxon>Oscillospiraceae incertae sedis</taxon>
    </lineage>
</organism>
<feature type="chain" id="PRO_5043566132" evidence="1">
    <location>
        <begin position="30"/>
        <end position="266"/>
    </location>
</feature>
<evidence type="ECO:0000256" key="1">
    <source>
        <dbReference type="SAM" id="SignalP"/>
    </source>
</evidence>